<keyword evidence="1" id="KW-0812">Transmembrane</keyword>
<feature type="domain" description="RCK N-terminal" evidence="2">
    <location>
        <begin position="356"/>
        <end position="477"/>
    </location>
</feature>
<dbReference type="Pfam" id="PF02254">
    <property type="entry name" value="TrkA_N"/>
    <property type="match status" value="2"/>
</dbReference>
<dbReference type="RefSeq" id="WP_189169911.1">
    <property type="nucleotide sequence ID" value="NZ_BMQB01000004.1"/>
</dbReference>
<name>A0A8J3B3L3_9ACTN</name>
<dbReference type="InterPro" id="IPR036721">
    <property type="entry name" value="RCK_C_sf"/>
</dbReference>
<dbReference type="GO" id="GO:0008324">
    <property type="term" value="F:monoatomic cation transmembrane transporter activity"/>
    <property type="evidence" value="ECO:0007669"/>
    <property type="project" value="InterPro"/>
</dbReference>
<dbReference type="SUPFAM" id="SSF116726">
    <property type="entry name" value="TrkA C-terminal domain-like"/>
    <property type="match status" value="1"/>
</dbReference>
<comment type="caution">
    <text evidence="4">The sequence shown here is derived from an EMBL/GenBank/DDBJ whole genome shotgun (WGS) entry which is preliminary data.</text>
</comment>
<dbReference type="InterPro" id="IPR003148">
    <property type="entry name" value="RCK_N"/>
</dbReference>
<dbReference type="InterPro" id="IPR050721">
    <property type="entry name" value="Trk_Ktr_HKT_K-transport"/>
</dbReference>
<evidence type="ECO:0000259" key="2">
    <source>
        <dbReference type="PROSITE" id="PS51201"/>
    </source>
</evidence>
<protein>
    <submittedName>
        <fullName evidence="4">Potassium transporter TrkA</fullName>
    </submittedName>
</protein>
<evidence type="ECO:0000259" key="3">
    <source>
        <dbReference type="PROSITE" id="PS51202"/>
    </source>
</evidence>
<accession>A0A8J3B3L3</accession>
<reference evidence="4" key="1">
    <citation type="journal article" date="2014" name="Int. J. Syst. Evol. Microbiol.">
        <title>Complete genome sequence of Corynebacterium casei LMG S-19264T (=DSM 44701T), isolated from a smear-ripened cheese.</title>
        <authorList>
            <consortium name="US DOE Joint Genome Institute (JGI-PGF)"/>
            <person name="Walter F."/>
            <person name="Albersmeier A."/>
            <person name="Kalinowski J."/>
            <person name="Ruckert C."/>
        </authorList>
    </citation>
    <scope>NUCLEOTIDE SEQUENCE</scope>
    <source>
        <strain evidence="4">JCM 3090</strain>
    </source>
</reference>
<dbReference type="InterPro" id="IPR006037">
    <property type="entry name" value="RCK_C"/>
</dbReference>
<dbReference type="PROSITE" id="PS51201">
    <property type="entry name" value="RCK_N"/>
    <property type="match status" value="1"/>
</dbReference>
<feature type="transmembrane region" description="Helical" evidence="1">
    <location>
        <begin position="263"/>
        <end position="282"/>
    </location>
</feature>
<sequence>MSTDDWRERALRALAGRVPPALRRGPEDAPRLVVCGDTLLAHELIRELQTGDARITAVIPRQRNRRSADVESIRGVRLVRADRTDAAALRAAGVAGADAVALTDPDDVANLHAALCAREVNPGVRLAIRMFNSQLAAGTRELIPDCVVLSDASMAAPAFVAAALGAVVPEHFRLFGRTLTVARRADTRPGEVVCGLAAPGPDGRTVLLPADEAAADLVLAEAPGRSNGAAREVRRLARTGRWRRPFTDAWWTLRELGRRGTTVALAVCVLAVAVAGAVLARAQRVPDLFEGLYLVLLTAAGNADIEPAAGGPAQAAQLVLTLAGLAFVPLLTAVIVETLVSVRLARETHRLRHPWQDHMVVVGLGHVGVRVIRQLRDLGAEVVAVERDPAVRGVGVARELDVPVIIGDAADEGVLRAARVEQCRALVVLSTDDVANLESALTARALRPDLRVVLRLFDGDFAERVQRTFRIAISRSVAKVSAPMFAAQMQDREVFATIPVDRNVLRVARLTVAEGAPLSGAPVGAAARPGQVRVIAAEVGGERHWNPDPGLVLAPGDRVVAVCRGEGLAHLAASAQLLPPHQP</sequence>
<dbReference type="PANTHER" id="PTHR43833:SF11">
    <property type="entry name" value="VOLTAGE-GATED POTASSIUM CHANNEL KCH"/>
    <property type="match status" value="1"/>
</dbReference>
<dbReference type="Gene3D" id="3.30.70.1450">
    <property type="entry name" value="Regulator of K+ conductance, C-terminal domain"/>
    <property type="match status" value="1"/>
</dbReference>
<gene>
    <name evidence="4" type="ORF">GCM10010123_20970</name>
</gene>
<keyword evidence="1" id="KW-1133">Transmembrane helix</keyword>
<feature type="transmembrane region" description="Helical" evidence="1">
    <location>
        <begin position="318"/>
        <end position="342"/>
    </location>
</feature>
<keyword evidence="1" id="KW-0472">Membrane</keyword>
<dbReference type="InterPro" id="IPR036291">
    <property type="entry name" value="NAD(P)-bd_dom_sf"/>
</dbReference>
<dbReference type="EMBL" id="BMQB01000004">
    <property type="protein sequence ID" value="GGJ90925.1"/>
    <property type="molecule type" value="Genomic_DNA"/>
</dbReference>
<evidence type="ECO:0000256" key="1">
    <source>
        <dbReference type="SAM" id="Phobius"/>
    </source>
</evidence>
<feature type="domain" description="RCK C-terminal" evidence="3">
    <location>
        <begin position="495"/>
        <end position="577"/>
    </location>
</feature>
<dbReference type="GO" id="GO:0006813">
    <property type="term" value="P:potassium ion transport"/>
    <property type="evidence" value="ECO:0007669"/>
    <property type="project" value="InterPro"/>
</dbReference>
<dbReference type="SUPFAM" id="SSF51735">
    <property type="entry name" value="NAD(P)-binding Rossmann-fold domains"/>
    <property type="match status" value="2"/>
</dbReference>
<dbReference type="AlphaFoldDB" id="A0A8J3B3L3"/>
<dbReference type="Proteomes" id="UP000649739">
    <property type="component" value="Unassembled WGS sequence"/>
</dbReference>
<dbReference type="Pfam" id="PF02080">
    <property type="entry name" value="TrkA_C"/>
    <property type="match status" value="1"/>
</dbReference>
<proteinExistence type="predicted"/>
<evidence type="ECO:0000313" key="5">
    <source>
        <dbReference type="Proteomes" id="UP000649739"/>
    </source>
</evidence>
<reference evidence="4" key="2">
    <citation type="submission" date="2020-09" db="EMBL/GenBank/DDBJ databases">
        <authorList>
            <person name="Sun Q."/>
            <person name="Ohkuma M."/>
        </authorList>
    </citation>
    <scope>NUCLEOTIDE SEQUENCE</scope>
    <source>
        <strain evidence="4">JCM 3090</strain>
    </source>
</reference>
<keyword evidence="5" id="KW-1185">Reference proteome</keyword>
<dbReference type="Gene3D" id="3.40.50.720">
    <property type="entry name" value="NAD(P)-binding Rossmann-like Domain"/>
    <property type="match status" value="2"/>
</dbReference>
<evidence type="ECO:0000313" key="4">
    <source>
        <dbReference type="EMBL" id="GGJ90925.1"/>
    </source>
</evidence>
<dbReference type="PROSITE" id="PS51202">
    <property type="entry name" value="RCK_C"/>
    <property type="match status" value="1"/>
</dbReference>
<organism evidence="4 5">
    <name type="scientific">Pilimelia anulata</name>
    <dbReference type="NCBI Taxonomy" id="53371"/>
    <lineage>
        <taxon>Bacteria</taxon>
        <taxon>Bacillati</taxon>
        <taxon>Actinomycetota</taxon>
        <taxon>Actinomycetes</taxon>
        <taxon>Micromonosporales</taxon>
        <taxon>Micromonosporaceae</taxon>
        <taxon>Pilimelia</taxon>
    </lineage>
</organism>
<dbReference type="PANTHER" id="PTHR43833">
    <property type="entry name" value="POTASSIUM CHANNEL PROTEIN 2-RELATED-RELATED"/>
    <property type="match status" value="1"/>
</dbReference>